<feature type="compositionally biased region" description="Low complexity" evidence="1">
    <location>
        <begin position="111"/>
        <end position="129"/>
    </location>
</feature>
<comment type="caution">
    <text evidence="2">The sequence shown here is derived from an EMBL/GenBank/DDBJ whole genome shotgun (WGS) entry which is preliminary data.</text>
</comment>
<evidence type="ECO:0000313" key="3">
    <source>
        <dbReference type="Proteomes" id="UP001153555"/>
    </source>
</evidence>
<organism evidence="2 3">
    <name type="scientific">Striga hermonthica</name>
    <name type="common">Purple witchweed</name>
    <name type="synonym">Buchnera hermonthica</name>
    <dbReference type="NCBI Taxonomy" id="68872"/>
    <lineage>
        <taxon>Eukaryota</taxon>
        <taxon>Viridiplantae</taxon>
        <taxon>Streptophyta</taxon>
        <taxon>Embryophyta</taxon>
        <taxon>Tracheophyta</taxon>
        <taxon>Spermatophyta</taxon>
        <taxon>Magnoliopsida</taxon>
        <taxon>eudicotyledons</taxon>
        <taxon>Gunneridae</taxon>
        <taxon>Pentapetalae</taxon>
        <taxon>asterids</taxon>
        <taxon>lamiids</taxon>
        <taxon>Lamiales</taxon>
        <taxon>Orobanchaceae</taxon>
        <taxon>Buchnereae</taxon>
        <taxon>Striga</taxon>
    </lineage>
</organism>
<evidence type="ECO:0000256" key="1">
    <source>
        <dbReference type="SAM" id="MobiDB-lite"/>
    </source>
</evidence>
<protein>
    <submittedName>
        <fullName evidence="2">Uncharacterized protein</fullName>
    </submittedName>
</protein>
<dbReference type="AlphaFoldDB" id="A0A9N7N0G0"/>
<feature type="region of interest" description="Disordered" evidence="1">
    <location>
        <begin position="96"/>
        <end position="168"/>
    </location>
</feature>
<dbReference type="PANTHER" id="PTHR33922:SF2">
    <property type="entry name" value="OS07G0589600 PROTEIN"/>
    <property type="match status" value="1"/>
</dbReference>
<name>A0A9N7N0G0_STRHE</name>
<reference evidence="2" key="1">
    <citation type="submission" date="2019-12" db="EMBL/GenBank/DDBJ databases">
        <authorList>
            <person name="Scholes J."/>
        </authorList>
    </citation>
    <scope>NUCLEOTIDE SEQUENCE</scope>
</reference>
<dbReference type="EMBL" id="CACSLK010019251">
    <property type="protein sequence ID" value="CAA0819657.1"/>
    <property type="molecule type" value="Genomic_DNA"/>
</dbReference>
<gene>
    <name evidence="2" type="ORF">SHERM_18030</name>
</gene>
<accession>A0A9N7N0G0</accession>
<sequence length="295" mass="32537">MNKMENIGANERWAVPNSSVETDDEDDDTLSLSALPLIPKYDQKQEKFNPQMDTQIHDDFDFCSLSKESEKMRTADEIFFRGQILPLRYCTTRPITRSESMDRLHSGSGGPISSRSSSSGSRQSSTSSGSGSGRGSSARPKLPQPQNRFHSHPSPSPRSHFLVTTNRRNSSAKASPAWSIFRLGMLAPPPPEIAFQGLKPRDRRIGSRNSTESCRSAAGSLSSLSRLRKNLSSIGGCKCSGDAVDTVRSRVVVITRSSSEGECVEVKKRAAAKKRLSYHRTSEWLKQLSLEEDEA</sequence>
<dbReference type="PANTHER" id="PTHR33922">
    <property type="entry name" value="OS01G0888066 PROTEIN-RELATED"/>
    <property type="match status" value="1"/>
</dbReference>
<dbReference type="Proteomes" id="UP001153555">
    <property type="component" value="Unassembled WGS sequence"/>
</dbReference>
<keyword evidence="3" id="KW-1185">Reference proteome</keyword>
<evidence type="ECO:0000313" key="2">
    <source>
        <dbReference type="EMBL" id="CAA0819657.1"/>
    </source>
</evidence>
<feature type="region of interest" description="Disordered" evidence="1">
    <location>
        <begin position="1"/>
        <end position="27"/>
    </location>
</feature>
<dbReference type="OrthoDB" id="778913at2759"/>
<proteinExistence type="predicted"/>